<organism evidence="3 4">
    <name type="scientific">Araneus ventricosus</name>
    <name type="common">Orbweaver spider</name>
    <name type="synonym">Epeira ventricosa</name>
    <dbReference type="NCBI Taxonomy" id="182803"/>
    <lineage>
        <taxon>Eukaryota</taxon>
        <taxon>Metazoa</taxon>
        <taxon>Ecdysozoa</taxon>
        <taxon>Arthropoda</taxon>
        <taxon>Chelicerata</taxon>
        <taxon>Arachnida</taxon>
        <taxon>Araneae</taxon>
        <taxon>Araneomorphae</taxon>
        <taxon>Entelegynae</taxon>
        <taxon>Araneoidea</taxon>
        <taxon>Araneidae</taxon>
        <taxon>Araneus</taxon>
    </lineage>
</organism>
<sequence>MDQGPTFISRTGQGFSALSLKSTSCQDLLEFWRVLDMETFSDHSLVHPHQFRFRELSNCEVAVNHFVTKIKASREGCHVALVSVDIRAAFDSLDWVVLFKLFDKYNFPYNIRSFVYSYLKNRTVSFPVLNEFVSKEVCRGCPQGSVLAPHLWNFYFNEILLLNNDRWFLQAYADDLALVMSASSRKLLESSVTNFLDLLFDKLKELNLFTASGKTLAFVFRGTQNKNKQKRGLATLQRPPYSKFKEEPSRR</sequence>
<gene>
    <name evidence="3" type="ORF">AVEN_262855_1</name>
</gene>
<dbReference type="PANTHER" id="PTHR19446">
    <property type="entry name" value="REVERSE TRANSCRIPTASES"/>
    <property type="match status" value="1"/>
</dbReference>
<dbReference type="AlphaFoldDB" id="A0A4Y2DJC4"/>
<accession>A0A4Y2DJC4</accession>
<protein>
    <recommendedName>
        <fullName evidence="2">Reverse transcriptase domain-containing protein</fullName>
    </recommendedName>
</protein>
<evidence type="ECO:0000256" key="1">
    <source>
        <dbReference type="SAM" id="MobiDB-lite"/>
    </source>
</evidence>
<dbReference type="SUPFAM" id="SSF56672">
    <property type="entry name" value="DNA/RNA polymerases"/>
    <property type="match status" value="1"/>
</dbReference>
<feature type="region of interest" description="Disordered" evidence="1">
    <location>
        <begin position="229"/>
        <end position="251"/>
    </location>
</feature>
<proteinExistence type="predicted"/>
<dbReference type="InterPro" id="IPR043502">
    <property type="entry name" value="DNA/RNA_pol_sf"/>
</dbReference>
<dbReference type="Proteomes" id="UP000499080">
    <property type="component" value="Unassembled WGS sequence"/>
</dbReference>
<dbReference type="Pfam" id="PF00078">
    <property type="entry name" value="RVT_1"/>
    <property type="match status" value="1"/>
</dbReference>
<dbReference type="InterPro" id="IPR000477">
    <property type="entry name" value="RT_dom"/>
</dbReference>
<dbReference type="PROSITE" id="PS50878">
    <property type="entry name" value="RT_POL"/>
    <property type="match status" value="1"/>
</dbReference>
<evidence type="ECO:0000313" key="4">
    <source>
        <dbReference type="Proteomes" id="UP000499080"/>
    </source>
</evidence>
<name>A0A4Y2DJC4_ARAVE</name>
<evidence type="ECO:0000259" key="2">
    <source>
        <dbReference type="PROSITE" id="PS50878"/>
    </source>
</evidence>
<keyword evidence="4" id="KW-1185">Reference proteome</keyword>
<comment type="caution">
    <text evidence="3">The sequence shown here is derived from an EMBL/GenBank/DDBJ whole genome shotgun (WGS) entry which is preliminary data.</text>
</comment>
<evidence type="ECO:0000313" key="3">
    <source>
        <dbReference type="EMBL" id="GBM15675.1"/>
    </source>
</evidence>
<dbReference type="GO" id="GO:0071897">
    <property type="term" value="P:DNA biosynthetic process"/>
    <property type="evidence" value="ECO:0007669"/>
    <property type="project" value="UniProtKB-ARBA"/>
</dbReference>
<dbReference type="EMBL" id="BGPR01000363">
    <property type="protein sequence ID" value="GBM15675.1"/>
    <property type="molecule type" value="Genomic_DNA"/>
</dbReference>
<reference evidence="3 4" key="1">
    <citation type="journal article" date="2019" name="Sci. Rep.">
        <title>Orb-weaving spider Araneus ventricosus genome elucidates the spidroin gene catalogue.</title>
        <authorList>
            <person name="Kono N."/>
            <person name="Nakamura H."/>
            <person name="Ohtoshi R."/>
            <person name="Moran D.A.P."/>
            <person name="Shinohara A."/>
            <person name="Yoshida Y."/>
            <person name="Fujiwara M."/>
            <person name="Mori M."/>
            <person name="Tomita M."/>
            <person name="Arakawa K."/>
        </authorList>
    </citation>
    <scope>NUCLEOTIDE SEQUENCE [LARGE SCALE GENOMIC DNA]</scope>
</reference>
<feature type="domain" description="Reverse transcriptase" evidence="2">
    <location>
        <begin position="1"/>
        <end position="235"/>
    </location>
</feature>